<name>A0AAV8VM27_9CUCU</name>
<organism evidence="2 3">
    <name type="scientific">Exocentrus adspersus</name>
    <dbReference type="NCBI Taxonomy" id="1586481"/>
    <lineage>
        <taxon>Eukaryota</taxon>
        <taxon>Metazoa</taxon>
        <taxon>Ecdysozoa</taxon>
        <taxon>Arthropoda</taxon>
        <taxon>Hexapoda</taxon>
        <taxon>Insecta</taxon>
        <taxon>Pterygota</taxon>
        <taxon>Neoptera</taxon>
        <taxon>Endopterygota</taxon>
        <taxon>Coleoptera</taxon>
        <taxon>Polyphaga</taxon>
        <taxon>Cucujiformia</taxon>
        <taxon>Chrysomeloidea</taxon>
        <taxon>Cerambycidae</taxon>
        <taxon>Lamiinae</taxon>
        <taxon>Acanthocinini</taxon>
        <taxon>Exocentrus</taxon>
    </lineage>
</organism>
<accession>A0AAV8VM27</accession>
<proteinExistence type="predicted"/>
<gene>
    <name evidence="2" type="ORF">NQ315_014770</name>
</gene>
<evidence type="ECO:0000256" key="1">
    <source>
        <dbReference type="SAM" id="MobiDB-lite"/>
    </source>
</evidence>
<feature type="compositionally biased region" description="Basic and acidic residues" evidence="1">
    <location>
        <begin position="106"/>
        <end position="121"/>
    </location>
</feature>
<dbReference type="Proteomes" id="UP001159042">
    <property type="component" value="Unassembled WGS sequence"/>
</dbReference>
<keyword evidence="3" id="KW-1185">Reference proteome</keyword>
<dbReference type="AlphaFoldDB" id="A0AAV8VM27"/>
<comment type="caution">
    <text evidence="2">The sequence shown here is derived from an EMBL/GenBank/DDBJ whole genome shotgun (WGS) entry which is preliminary data.</text>
</comment>
<dbReference type="EMBL" id="JANEYG010000055">
    <property type="protein sequence ID" value="KAJ8915263.1"/>
    <property type="molecule type" value="Genomic_DNA"/>
</dbReference>
<dbReference type="InterPro" id="IPR036691">
    <property type="entry name" value="Endo/exonu/phosph_ase_sf"/>
</dbReference>
<sequence>MAGIRVVQVNLQHSRAASAALSVLMRDFEVALIQEPWINKGKIVGLGPVGGELIYCRSSEIPRDLVAVKIRGEGKAMPKEGANLYTKDLSEPAKDQLGSIQNRPRHWSEGDNTVDKERHRT</sequence>
<evidence type="ECO:0000313" key="3">
    <source>
        <dbReference type="Proteomes" id="UP001159042"/>
    </source>
</evidence>
<dbReference type="Gene3D" id="3.60.10.10">
    <property type="entry name" value="Endonuclease/exonuclease/phosphatase"/>
    <property type="match status" value="1"/>
</dbReference>
<feature type="region of interest" description="Disordered" evidence="1">
    <location>
        <begin position="81"/>
        <end position="121"/>
    </location>
</feature>
<evidence type="ECO:0008006" key="4">
    <source>
        <dbReference type="Google" id="ProtNLM"/>
    </source>
</evidence>
<reference evidence="2 3" key="1">
    <citation type="journal article" date="2023" name="Insect Mol. Biol.">
        <title>Genome sequencing provides insights into the evolution of gene families encoding plant cell wall-degrading enzymes in longhorned beetles.</title>
        <authorList>
            <person name="Shin N.R."/>
            <person name="Okamura Y."/>
            <person name="Kirsch R."/>
            <person name="Pauchet Y."/>
        </authorList>
    </citation>
    <scope>NUCLEOTIDE SEQUENCE [LARGE SCALE GENOMIC DNA]</scope>
    <source>
        <strain evidence="2">EAD_L_NR</strain>
    </source>
</reference>
<protein>
    <recommendedName>
        <fullName evidence="4">Endonuclease/exonuclease/phosphatase domain-containing protein</fullName>
    </recommendedName>
</protein>
<evidence type="ECO:0000313" key="2">
    <source>
        <dbReference type="EMBL" id="KAJ8915263.1"/>
    </source>
</evidence>